<keyword evidence="1" id="KW-0175">Coiled coil</keyword>
<reference evidence="3" key="1">
    <citation type="journal article" date="2020" name="mSystems">
        <title>Genome- and Community-Level Interaction Insights into Carbon Utilization and Element Cycling Functions of Hydrothermarchaeota in Hydrothermal Sediment.</title>
        <authorList>
            <person name="Zhou Z."/>
            <person name="Liu Y."/>
            <person name="Xu W."/>
            <person name="Pan J."/>
            <person name="Luo Z.H."/>
            <person name="Li M."/>
        </authorList>
    </citation>
    <scope>NUCLEOTIDE SEQUENCE [LARGE SCALE GENOMIC DNA]</scope>
    <source>
        <strain evidence="3">SpSt-132</strain>
    </source>
</reference>
<evidence type="ECO:0008006" key="5">
    <source>
        <dbReference type="Google" id="ProtNLM"/>
    </source>
</evidence>
<evidence type="ECO:0000256" key="1">
    <source>
        <dbReference type="SAM" id="Coils"/>
    </source>
</evidence>
<organism evidence="3">
    <name type="scientific">Hydrogenobacter sp</name>
    <dbReference type="NCBI Taxonomy" id="2152829"/>
    <lineage>
        <taxon>Bacteria</taxon>
        <taxon>Pseudomonadati</taxon>
        <taxon>Aquificota</taxon>
        <taxon>Aquificia</taxon>
        <taxon>Aquificales</taxon>
        <taxon>Aquificaceae</taxon>
        <taxon>Hydrogenobacter</taxon>
    </lineage>
</organism>
<accession>A0A7C2ZFC1</accession>
<evidence type="ECO:0000313" key="4">
    <source>
        <dbReference type="EMBL" id="HEW46352.1"/>
    </source>
</evidence>
<dbReference type="EMBL" id="DSFP01000010">
    <property type="protein sequence ID" value="HEW45146.1"/>
    <property type="molecule type" value="Genomic_DNA"/>
</dbReference>
<evidence type="ECO:0000313" key="2">
    <source>
        <dbReference type="EMBL" id="HEW45054.1"/>
    </source>
</evidence>
<gene>
    <name evidence="2" type="ORF">ENO47_00025</name>
    <name evidence="3" type="ORF">ENO47_00490</name>
    <name evidence="4" type="ORF">ENO47_06790</name>
</gene>
<dbReference type="EMBL" id="DSFP01000001">
    <property type="protein sequence ID" value="HEW45054.1"/>
    <property type="molecule type" value="Genomic_DNA"/>
</dbReference>
<protein>
    <recommendedName>
        <fullName evidence="5">DUF47 family protein</fullName>
    </recommendedName>
</protein>
<evidence type="ECO:0000313" key="3">
    <source>
        <dbReference type="EMBL" id="HEW45146.1"/>
    </source>
</evidence>
<proteinExistence type="predicted"/>
<sequence>MEKSSVLTALLIQDRIIRYNLNMLEMALKELRADIEELNFLAEVCLSKEEELKSYRQVIQKVEKDLFKSIDEVIEYLYDLYEVFNFEITFLANIPEELWREVERLDIPNSINSKMEEIANLLEDILQYERESPKLYAMLTPFRAFLEVIRQALSFNKRLFESNLQRTV</sequence>
<feature type="coiled-coil region" evidence="1">
    <location>
        <begin position="21"/>
        <end position="65"/>
    </location>
</feature>
<comment type="caution">
    <text evidence="3">The sequence shown here is derived from an EMBL/GenBank/DDBJ whole genome shotgun (WGS) entry which is preliminary data.</text>
</comment>
<name>A0A7C2ZFC1_9AQUI</name>
<dbReference type="EMBL" id="DSFP01000060">
    <property type="protein sequence ID" value="HEW46352.1"/>
    <property type="molecule type" value="Genomic_DNA"/>
</dbReference>
<dbReference type="AlphaFoldDB" id="A0A7C2ZFC1"/>